<gene>
    <name evidence="1" type="ORF">PoB_002605400</name>
</gene>
<sequence length="221" mass="23974">MMEESIGVTHPLSIDVNLVKTGGGWSDSCSDICSRISVGGDGGDGSGGGDGGNGSVEGSSDVCGDCIAYGVVNDDGDGDDSRMVEMIVMICSTSRLCDGKLGAAHACRRKRIPVCEDAKNLKSSNRPKINGFRGYLHEMSAELNGNGKKELMKAKRRRERHPEALTRITARENDVILILHLLAGTNLQKVCQITADELRPHKRTLKKLERHRHSRYRKATA</sequence>
<dbReference type="Proteomes" id="UP000735302">
    <property type="component" value="Unassembled WGS sequence"/>
</dbReference>
<name>A0AAV4A014_9GAST</name>
<evidence type="ECO:0000313" key="2">
    <source>
        <dbReference type="Proteomes" id="UP000735302"/>
    </source>
</evidence>
<proteinExistence type="predicted"/>
<dbReference type="AlphaFoldDB" id="A0AAV4A014"/>
<evidence type="ECO:0000313" key="1">
    <source>
        <dbReference type="EMBL" id="GFN99548.1"/>
    </source>
</evidence>
<comment type="caution">
    <text evidence="1">The sequence shown here is derived from an EMBL/GenBank/DDBJ whole genome shotgun (WGS) entry which is preliminary data.</text>
</comment>
<protein>
    <submittedName>
        <fullName evidence="1">Uncharacterized protein</fullName>
    </submittedName>
</protein>
<keyword evidence="2" id="KW-1185">Reference proteome</keyword>
<organism evidence="1 2">
    <name type="scientific">Plakobranchus ocellatus</name>
    <dbReference type="NCBI Taxonomy" id="259542"/>
    <lineage>
        <taxon>Eukaryota</taxon>
        <taxon>Metazoa</taxon>
        <taxon>Spiralia</taxon>
        <taxon>Lophotrochozoa</taxon>
        <taxon>Mollusca</taxon>
        <taxon>Gastropoda</taxon>
        <taxon>Heterobranchia</taxon>
        <taxon>Euthyneura</taxon>
        <taxon>Panpulmonata</taxon>
        <taxon>Sacoglossa</taxon>
        <taxon>Placobranchoidea</taxon>
        <taxon>Plakobranchidae</taxon>
        <taxon>Plakobranchus</taxon>
    </lineage>
</organism>
<accession>A0AAV4A014</accession>
<dbReference type="EMBL" id="BLXT01003003">
    <property type="protein sequence ID" value="GFN99548.1"/>
    <property type="molecule type" value="Genomic_DNA"/>
</dbReference>
<reference evidence="1 2" key="1">
    <citation type="journal article" date="2021" name="Elife">
        <title>Chloroplast acquisition without the gene transfer in kleptoplastic sea slugs, Plakobranchus ocellatus.</title>
        <authorList>
            <person name="Maeda T."/>
            <person name="Takahashi S."/>
            <person name="Yoshida T."/>
            <person name="Shimamura S."/>
            <person name="Takaki Y."/>
            <person name="Nagai Y."/>
            <person name="Toyoda A."/>
            <person name="Suzuki Y."/>
            <person name="Arimoto A."/>
            <person name="Ishii H."/>
            <person name="Satoh N."/>
            <person name="Nishiyama T."/>
            <person name="Hasebe M."/>
            <person name="Maruyama T."/>
            <person name="Minagawa J."/>
            <person name="Obokata J."/>
            <person name="Shigenobu S."/>
        </authorList>
    </citation>
    <scope>NUCLEOTIDE SEQUENCE [LARGE SCALE GENOMIC DNA]</scope>
</reference>